<sequence>MTRNISVEGLDQIPIEKQRIELVERKCLGHPDSLADGIAESISRALSRSYLEECGSVLHHNTDQGEVVAGESLPKFGGGTITKPIYFLISGRATKTFNGINIPADAIAVEAARDYIKSILPTINMDRDVIVDCRMGKGSTDLQDVFRSCEGKVPRANDTSFGVGHAPFSEAESIVRGVAAFIDDTLRPKYPVIGQDCKIMCLRDGDAITLTIAMAFVDRYCSGIAEYIEQKNFLTEQIAAVAKQFTRRSVNVAINTADDLEVASVFLTVSGTSAEMGDDGSVGRGNRANGLITPNRPMSMEATSGKNPINHIGKIYNLLATQIAQDCVAKVDGIEEMYVRMLSQIGYPIDQPHVASAQILTKPGVNINSVKPDIEAIIDEWLEKTPTITEKVIRGELSTF</sequence>
<dbReference type="STRING" id="1550566.SZ63_11905"/>
<protein>
    <submittedName>
        <fullName evidence="1">S-adenosylmethionine synthetase</fullName>
        <ecNumber evidence="1">2.5.1.6</ecNumber>
    </submittedName>
</protein>
<dbReference type="NCBIfam" id="NF003364">
    <property type="entry name" value="PRK04439.1-3"/>
    <property type="match status" value="1"/>
</dbReference>
<dbReference type="OrthoDB" id="204488at2157"/>
<evidence type="ECO:0000313" key="2">
    <source>
        <dbReference type="Proteomes" id="UP000035301"/>
    </source>
</evidence>
<dbReference type="Gene3D" id="3.30.300.280">
    <property type="entry name" value="S-adenosylmethionine synthetase, C-terminal domain"/>
    <property type="match status" value="1"/>
</dbReference>
<proteinExistence type="predicted"/>
<reference evidence="1 2" key="1">
    <citation type="journal article" date="2015" name="Int. J. Syst. Evol. Microbiol.">
        <title>Methanoculleus sediminis sp. nov., a methanogen from sediments near a submarine mud volcano.</title>
        <authorList>
            <person name="Chen S.C."/>
            <person name="Chen M.F."/>
            <person name="Lai M.C."/>
            <person name="Weng C.Y."/>
            <person name="Wu S.Y."/>
            <person name="Lin S."/>
            <person name="Yang T.F."/>
            <person name="Chen P.C."/>
        </authorList>
    </citation>
    <scope>NUCLEOTIDE SEQUENCE [LARGE SCALE GENOMIC DNA]</scope>
    <source>
        <strain evidence="1 2">S3Fa</strain>
    </source>
</reference>
<dbReference type="InterPro" id="IPR027790">
    <property type="entry name" value="AdoMet_synthase_2_family"/>
</dbReference>
<evidence type="ECO:0000313" key="1">
    <source>
        <dbReference type="EMBL" id="KLK87286.1"/>
    </source>
</evidence>
<dbReference type="Pfam" id="PF01941">
    <property type="entry name" value="AdoMet_Synthase"/>
    <property type="match status" value="1"/>
</dbReference>
<organism evidence="1 2">
    <name type="scientific">Methanoculleus sediminis</name>
    <dbReference type="NCBI Taxonomy" id="1550566"/>
    <lineage>
        <taxon>Archaea</taxon>
        <taxon>Methanobacteriati</taxon>
        <taxon>Methanobacteriota</taxon>
        <taxon>Stenosarchaea group</taxon>
        <taxon>Methanomicrobia</taxon>
        <taxon>Methanomicrobiales</taxon>
        <taxon>Methanomicrobiaceae</taxon>
        <taxon>Methanoculleus</taxon>
    </lineage>
</organism>
<dbReference type="AlphaFoldDB" id="A0A0H1QXH1"/>
<keyword evidence="1" id="KW-0808">Transferase</keyword>
<dbReference type="InterPro" id="IPR042544">
    <property type="entry name" value="AdoMet_synthase_3"/>
</dbReference>
<dbReference type="PANTHER" id="PTHR36697">
    <property type="entry name" value="S-ADENOSYLMETHIONINE SYNTHASE"/>
    <property type="match status" value="1"/>
</dbReference>
<accession>A0A0H1QXH1</accession>
<dbReference type="EMBL" id="JXOJ01000008">
    <property type="protein sequence ID" value="KLK87286.1"/>
    <property type="molecule type" value="Genomic_DNA"/>
</dbReference>
<keyword evidence="2" id="KW-1185">Reference proteome</keyword>
<dbReference type="Gene3D" id="3.30.300.10">
    <property type="match status" value="1"/>
</dbReference>
<dbReference type="Proteomes" id="UP000035301">
    <property type="component" value="Unassembled WGS sequence"/>
</dbReference>
<name>A0A0H1QXH1_9EURY</name>
<dbReference type="PANTHER" id="PTHR36697:SF1">
    <property type="entry name" value="S-ADENOSYLMETHIONINE SYNTHASE"/>
    <property type="match status" value="1"/>
</dbReference>
<dbReference type="NCBIfam" id="NF003366">
    <property type="entry name" value="PRK04439.1-5"/>
    <property type="match status" value="1"/>
</dbReference>
<dbReference type="EC" id="2.5.1.6" evidence="1"/>
<dbReference type="PATRIC" id="fig|1550566.3.peg.2603"/>
<comment type="caution">
    <text evidence="1">The sequence shown here is derived from an EMBL/GenBank/DDBJ whole genome shotgun (WGS) entry which is preliminary data.</text>
</comment>
<dbReference type="GO" id="GO:0004478">
    <property type="term" value="F:methionine adenosyltransferase activity"/>
    <property type="evidence" value="ECO:0007669"/>
    <property type="project" value="UniProtKB-EC"/>
</dbReference>
<dbReference type="RefSeq" id="WP_048185680.1">
    <property type="nucleotide sequence ID" value="NZ_JXOJ01000008.1"/>
</dbReference>
<gene>
    <name evidence="1" type="ORF">SZ63_11905</name>
</gene>